<reference evidence="3 4" key="1">
    <citation type="submission" date="2017-10" db="EMBL/GenBank/DDBJ databases">
        <title>The draft genome sequence of Williamsia sp. BULT 1.1 isolated from the semi-arid grassland soils from South Africa.</title>
        <authorList>
            <person name="Kabwe M.H."/>
            <person name="Govender N."/>
            <person name="Mutseka Lunga P."/>
            <person name="Vikram S."/>
            <person name="Makhalanyane T.P."/>
        </authorList>
    </citation>
    <scope>NUCLEOTIDE SEQUENCE [LARGE SCALE GENOMIC DNA]</scope>
    <source>
        <strain evidence="3 4">BULT 1.1</strain>
    </source>
</reference>
<name>A0A2G3PQI0_WILMA</name>
<feature type="domain" description="Putative Flp pilus-assembly TadG-like N-terminal" evidence="2">
    <location>
        <begin position="9"/>
        <end position="56"/>
    </location>
</feature>
<evidence type="ECO:0000259" key="2">
    <source>
        <dbReference type="Pfam" id="PF13400"/>
    </source>
</evidence>
<keyword evidence="1" id="KW-1133">Transmembrane helix</keyword>
<comment type="caution">
    <text evidence="3">The sequence shown here is derived from an EMBL/GenBank/DDBJ whole genome shotgun (WGS) entry which is preliminary data.</text>
</comment>
<dbReference type="RefSeq" id="WP_099381185.1">
    <property type="nucleotide sequence ID" value="NZ_PEBD01000004.1"/>
</dbReference>
<accession>A0A2G3PQI0</accession>
<dbReference type="Pfam" id="PF13400">
    <property type="entry name" value="Tad"/>
    <property type="match status" value="1"/>
</dbReference>
<sequence length="117" mass="11454">MRVVADERGSATVVGACVVAALAGLVVLVVYVGAAVSARHQAQSAADLGALAAAQALALGGADPCGRAEVITRRMSAGVVSCTVDVSDVVLTVAVGVEVGVFGQRQARAVARAGPAE</sequence>
<dbReference type="Proteomes" id="UP000225108">
    <property type="component" value="Unassembled WGS sequence"/>
</dbReference>
<dbReference type="EMBL" id="PEBD01000004">
    <property type="protein sequence ID" value="PHV68020.1"/>
    <property type="molecule type" value="Genomic_DNA"/>
</dbReference>
<keyword evidence="1" id="KW-0812">Transmembrane</keyword>
<dbReference type="NCBIfam" id="TIGR03816">
    <property type="entry name" value="tadE_like_DECH"/>
    <property type="match status" value="1"/>
</dbReference>
<evidence type="ECO:0000313" key="3">
    <source>
        <dbReference type="EMBL" id="PHV68020.1"/>
    </source>
</evidence>
<gene>
    <name evidence="3" type="ORF">CSW57_01725</name>
</gene>
<evidence type="ECO:0000256" key="1">
    <source>
        <dbReference type="SAM" id="Phobius"/>
    </source>
</evidence>
<organism evidence="3 4">
    <name type="scientific">Williamsia marianensis</name>
    <dbReference type="NCBI Taxonomy" id="85044"/>
    <lineage>
        <taxon>Bacteria</taxon>
        <taxon>Bacillati</taxon>
        <taxon>Actinomycetota</taxon>
        <taxon>Actinomycetes</taxon>
        <taxon>Mycobacteriales</taxon>
        <taxon>Nocardiaceae</taxon>
        <taxon>Williamsia</taxon>
    </lineage>
</organism>
<protein>
    <submittedName>
        <fullName evidence="3">Pilus assembly protein TadE</fullName>
    </submittedName>
</protein>
<proteinExistence type="predicted"/>
<feature type="transmembrane region" description="Helical" evidence="1">
    <location>
        <begin position="12"/>
        <end position="34"/>
    </location>
</feature>
<dbReference type="InterPro" id="IPR021202">
    <property type="entry name" value="Rv3654c-like"/>
</dbReference>
<keyword evidence="1" id="KW-0472">Membrane</keyword>
<dbReference type="AlphaFoldDB" id="A0A2G3PQI0"/>
<evidence type="ECO:0000313" key="4">
    <source>
        <dbReference type="Proteomes" id="UP000225108"/>
    </source>
</evidence>
<dbReference type="InterPro" id="IPR028087">
    <property type="entry name" value="Tad_N"/>
</dbReference>